<dbReference type="Proteomes" id="UP000095286">
    <property type="component" value="Unplaced"/>
</dbReference>
<evidence type="ECO:0000313" key="1">
    <source>
        <dbReference type="Proteomes" id="UP000095286"/>
    </source>
</evidence>
<name>A0AC35TIK4_9BILA</name>
<dbReference type="WBParaSite" id="RSKR_0000103900.1">
    <property type="protein sequence ID" value="RSKR_0000103900.1"/>
    <property type="gene ID" value="RSKR_0000103900"/>
</dbReference>
<protein>
    <submittedName>
        <fullName evidence="2">CUB domain-containing protein</fullName>
    </submittedName>
</protein>
<organism evidence="1 2">
    <name type="scientific">Rhabditophanes sp. KR3021</name>
    <dbReference type="NCBI Taxonomy" id="114890"/>
    <lineage>
        <taxon>Eukaryota</taxon>
        <taxon>Metazoa</taxon>
        <taxon>Ecdysozoa</taxon>
        <taxon>Nematoda</taxon>
        <taxon>Chromadorea</taxon>
        <taxon>Rhabditida</taxon>
        <taxon>Tylenchina</taxon>
        <taxon>Panagrolaimomorpha</taxon>
        <taxon>Strongyloidoidea</taxon>
        <taxon>Alloionematidae</taxon>
        <taxon>Rhabditophanes</taxon>
    </lineage>
</organism>
<proteinExistence type="predicted"/>
<evidence type="ECO:0000313" key="2">
    <source>
        <dbReference type="WBParaSite" id="RSKR_0000103900.1"/>
    </source>
</evidence>
<reference evidence="2" key="1">
    <citation type="submission" date="2016-11" db="UniProtKB">
        <authorList>
            <consortium name="WormBaseParasite"/>
        </authorList>
    </citation>
    <scope>IDENTIFICATION</scope>
    <source>
        <strain evidence="2">KR3021</strain>
    </source>
</reference>
<accession>A0AC35TIK4</accession>
<sequence length="216" mass="23515">MPGYGAECGGRIQVTSSWARISSPGYPAEFREGQECSWLLSAPKGSHVQFQFIGMDYVEIRNSTDFANTGMRYCCFGTPTASIISATEDMVVLFRSFYRGGKGFQAQFRSIGHSGEWLAWSPYSACSASCGSCGTRRRTRKCSTSSFCLGNDSETEVCNRQPCKGICPKKRTEDSQCGGLLALLKGVECNSEKVMNESCDEVCCSGFSLVNGICTK</sequence>